<evidence type="ECO:0000313" key="1">
    <source>
        <dbReference type="EMBL" id="ODS33550.1"/>
    </source>
</evidence>
<name>A0A1E3XD96_9BACT</name>
<sequence length="81" mass="9242">MNSNILLIDKNSHKPVRESDLVVANGEHCPVCSTKIETINERVVIANHSRLLCWIKETGQVIKKCECKTWLRLPYKLAKIA</sequence>
<dbReference type="AlphaFoldDB" id="A0A1E3XD96"/>
<proteinExistence type="predicted"/>
<comment type="caution">
    <text evidence="1">The sequence shown here is derived from an EMBL/GenBank/DDBJ whole genome shotgun (WGS) entry which is preliminary data.</text>
</comment>
<protein>
    <submittedName>
        <fullName evidence="1">Uncharacterized protein</fullName>
    </submittedName>
</protein>
<reference evidence="1 2" key="1">
    <citation type="submission" date="2016-07" db="EMBL/GenBank/DDBJ databases">
        <title>Draft genome of Scalindua rubra, obtained from a brine-seawater interface in the Red Sea, sheds light on salt adaptation in anammox bacteria.</title>
        <authorList>
            <person name="Speth D.R."/>
            <person name="Lagkouvardos I."/>
            <person name="Wang Y."/>
            <person name="Qian P.-Y."/>
            <person name="Dutilh B.E."/>
            <person name="Jetten M.S."/>
        </authorList>
    </citation>
    <scope>NUCLEOTIDE SEQUENCE [LARGE SCALE GENOMIC DNA]</scope>
    <source>
        <strain evidence="1">BSI-1</strain>
    </source>
</reference>
<dbReference type="Proteomes" id="UP000094056">
    <property type="component" value="Unassembled WGS sequence"/>
</dbReference>
<accession>A0A1E3XD96</accession>
<gene>
    <name evidence="1" type="ORF">SCARUB_01284</name>
</gene>
<evidence type="ECO:0000313" key="2">
    <source>
        <dbReference type="Proteomes" id="UP000094056"/>
    </source>
</evidence>
<organism evidence="1 2">
    <name type="scientific">Candidatus Scalindua rubra</name>
    <dbReference type="NCBI Taxonomy" id="1872076"/>
    <lineage>
        <taxon>Bacteria</taxon>
        <taxon>Pseudomonadati</taxon>
        <taxon>Planctomycetota</taxon>
        <taxon>Candidatus Brocadiia</taxon>
        <taxon>Candidatus Brocadiales</taxon>
        <taxon>Candidatus Scalinduaceae</taxon>
        <taxon>Candidatus Scalindua</taxon>
    </lineage>
</organism>
<dbReference type="EMBL" id="MAYW01000025">
    <property type="protein sequence ID" value="ODS33550.1"/>
    <property type="molecule type" value="Genomic_DNA"/>
</dbReference>